<keyword evidence="3" id="KW-0479">Metal-binding</keyword>
<dbReference type="PRINTS" id="PR00090">
    <property type="entry name" value="RNGDIOXGNASE"/>
</dbReference>
<dbReference type="GO" id="GO:0016705">
    <property type="term" value="F:oxidoreductase activity, acting on paired donors, with incorporation or reduction of molecular oxygen"/>
    <property type="evidence" value="ECO:0007669"/>
    <property type="project" value="UniProtKB-ARBA"/>
</dbReference>
<dbReference type="RefSeq" id="WP_114794685.1">
    <property type="nucleotide sequence ID" value="NZ_QQZY01000001.1"/>
</dbReference>
<evidence type="ECO:0000313" key="9">
    <source>
        <dbReference type="EMBL" id="RDI75798.1"/>
    </source>
</evidence>
<dbReference type="PROSITE" id="PS51296">
    <property type="entry name" value="RIESKE"/>
    <property type="match status" value="1"/>
</dbReference>
<dbReference type="Proteomes" id="UP000254134">
    <property type="component" value="Unassembled WGS sequence"/>
</dbReference>
<evidence type="ECO:0000256" key="1">
    <source>
        <dbReference type="ARBA" id="ARBA00001962"/>
    </source>
</evidence>
<evidence type="ECO:0000256" key="5">
    <source>
        <dbReference type="ARBA" id="ARBA00023004"/>
    </source>
</evidence>
<keyword evidence="5" id="KW-0408">Iron</keyword>
<dbReference type="AlphaFoldDB" id="A0A7M2Z064"/>
<name>A0A7M2Z064_9ACTN</name>
<dbReference type="OrthoDB" id="5243643at2"/>
<dbReference type="PANTHER" id="PTHR43756">
    <property type="entry name" value="CHOLINE MONOOXYGENASE, CHLOROPLASTIC"/>
    <property type="match status" value="1"/>
</dbReference>
<dbReference type="InterPro" id="IPR036922">
    <property type="entry name" value="Rieske_2Fe-2S_sf"/>
</dbReference>
<proteinExistence type="predicted"/>
<dbReference type="EMBL" id="QQZY01000001">
    <property type="protein sequence ID" value="RDI75798.1"/>
    <property type="molecule type" value="Genomic_DNA"/>
</dbReference>
<keyword evidence="2" id="KW-0001">2Fe-2S</keyword>
<dbReference type="InterPro" id="IPR015881">
    <property type="entry name" value="ARHD_Rieske_2Fe_2S"/>
</dbReference>
<evidence type="ECO:0000313" key="10">
    <source>
        <dbReference type="Proteomes" id="UP000254134"/>
    </source>
</evidence>
<protein>
    <submittedName>
        <fullName evidence="9">Ring hydroxylating alpha subunit (Catalytic domain)</fullName>
    </submittedName>
</protein>
<dbReference type="PROSITE" id="PS00570">
    <property type="entry name" value="RING_HYDROXYL_ALPHA"/>
    <property type="match status" value="1"/>
</dbReference>
<reference evidence="10" key="2">
    <citation type="journal article" date="2019" name="MicrobiologyOpen">
        <title>High-quality draft genome sequence of Gaiella occulta isolated from a 150 meter deep mineral water borehole and comparison with the genome sequences of other deep-branching lineages of the phylum Actinobacteria.</title>
        <authorList>
            <person name="Severino R."/>
            <person name="Froufe H.J.C."/>
            <person name="Barroso C."/>
            <person name="Albuquerque L."/>
            <person name="Lobo-da-Cunha A."/>
            <person name="da Costa M.S."/>
            <person name="Egas C."/>
        </authorList>
    </citation>
    <scope>NUCLEOTIDE SEQUENCE [LARGE SCALE GENOMIC DNA]</scope>
    <source>
        <strain evidence="10">F2-233</strain>
    </source>
</reference>
<dbReference type="SUPFAM" id="SSF50022">
    <property type="entry name" value="ISP domain"/>
    <property type="match status" value="1"/>
</dbReference>
<evidence type="ECO:0000256" key="2">
    <source>
        <dbReference type="ARBA" id="ARBA00022714"/>
    </source>
</evidence>
<reference evidence="9 10" key="1">
    <citation type="submission" date="2018-07" db="EMBL/GenBank/DDBJ databases">
        <title>High-quality-draft genome sequence of Gaiella occulta.</title>
        <authorList>
            <person name="Severino R."/>
            <person name="Froufe H.J.C."/>
            <person name="Rainey F.A."/>
            <person name="Barroso C."/>
            <person name="Albuquerque L."/>
            <person name="Lobo-Da-Cunha A."/>
            <person name="Da Costa M.S."/>
            <person name="Egas C."/>
        </authorList>
    </citation>
    <scope>NUCLEOTIDE SEQUENCE [LARGE SCALE GENOMIC DNA]</scope>
    <source>
        <strain evidence="9 10">F2-233</strain>
    </source>
</reference>
<comment type="cofactor">
    <cofactor evidence="1">
        <name>Fe cation</name>
        <dbReference type="ChEBI" id="CHEBI:24875"/>
    </cofactor>
</comment>
<dbReference type="GO" id="GO:0051537">
    <property type="term" value="F:2 iron, 2 sulfur cluster binding"/>
    <property type="evidence" value="ECO:0007669"/>
    <property type="project" value="UniProtKB-KW"/>
</dbReference>
<dbReference type="CDD" id="cd03469">
    <property type="entry name" value="Rieske_RO_Alpha_N"/>
    <property type="match status" value="1"/>
</dbReference>
<accession>A0A7M2Z064</accession>
<dbReference type="SUPFAM" id="SSF55961">
    <property type="entry name" value="Bet v1-like"/>
    <property type="match status" value="1"/>
</dbReference>
<keyword evidence="7" id="KW-0520">NAD</keyword>
<gene>
    <name evidence="9" type="ORF">Gocc_0217</name>
</gene>
<evidence type="ECO:0000256" key="6">
    <source>
        <dbReference type="ARBA" id="ARBA00023014"/>
    </source>
</evidence>
<evidence type="ECO:0000259" key="8">
    <source>
        <dbReference type="PROSITE" id="PS51296"/>
    </source>
</evidence>
<dbReference type="GO" id="GO:0005506">
    <property type="term" value="F:iron ion binding"/>
    <property type="evidence" value="ECO:0007669"/>
    <property type="project" value="InterPro"/>
</dbReference>
<dbReference type="PANTHER" id="PTHR43756:SF5">
    <property type="entry name" value="CHOLINE MONOOXYGENASE, CHLOROPLASTIC"/>
    <property type="match status" value="1"/>
</dbReference>
<evidence type="ECO:0000256" key="4">
    <source>
        <dbReference type="ARBA" id="ARBA00023002"/>
    </source>
</evidence>
<dbReference type="InterPro" id="IPR017941">
    <property type="entry name" value="Rieske_2Fe-2S"/>
</dbReference>
<feature type="domain" description="Rieske" evidence="8">
    <location>
        <begin position="33"/>
        <end position="140"/>
    </location>
</feature>
<keyword evidence="4" id="KW-0560">Oxidoreductase</keyword>
<dbReference type="InterPro" id="IPR015879">
    <property type="entry name" value="Ring_hydroxy_dOase_asu_C_dom"/>
</dbReference>
<keyword evidence="10" id="KW-1185">Reference proteome</keyword>
<keyword evidence="6" id="KW-0411">Iron-sulfur</keyword>
<dbReference type="Gene3D" id="3.90.380.10">
    <property type="entry name" value="Naphthalene 1,2-dioxygenase Alpha Subunit, Chain A, domain 1"/>
    <property type="match status" value="2"/>
</dbReference>
<sequence>MASAQSTRTIPWDWYADPAVLRLEQERIFRMSWQYAGHTGDVPEPGSFAVTRAGHIPIVLVRDGAGELRGFVNVCRHRGHLLCEGAGRRETLQCPYHAWTYDLDGSLRAAPRCDDEPGLDRAALGLVPVQVDTWGPFVFVNPDPAAAPLAEHLGELPRLVEDGGVDVDGLVFHSRAESELEANWKVCAENYLECYHCAVAHPSFSKAIDVAASAYALEEHPTFSSQYGPPKNGGGGVYDAAGRVGRGQFHLLFPNTAINVMPGRGNLSIGPIVPLGAERTYRFLDYFFEPGIDEEWVTDYLELDDRVGAEDRALVERVQLGMRSGVIAEGALLARSERLIAHFERLLVAALAADA</sequence>
<evidence type="ECO:0000256" key="3">
    <source>
        <dbReference type="ARBA" id="ARBA00022723"/>
    </source>
</evidence>
<comment type="caution">
    <text evidence="9">The sequence shown here is derived from an EMBL/GenBank/DDBJ whole genome shotgun (WGS) entry which is preliminary data.</text>
</comment>
<dbReference type="InterPro" id="IPR001663">
    <property type="entry name" value="Rng_hydr_dOase-A"/>
</dbReference>
<evidence type="ECO:0000256" key="7">
    <source>
        <dbReference type="ARBA" id="ARBA00023027"/>
    </source>
</evidence>
<dbReference type="GO" id="GO:0004497">
    <property type="term" value="F:monooxygenase activity"/>
    <property type="evidence" value="ECO:0007669"/>
    <property type="project" value="UniProtKB-ARBA"/>
</dbReference>
<organism evidence="9 10">
    <name type="scientific">Gaiella occulta</name>
    <dbReference type="NCBI Taxonomy" id="1002870"/>
    <lineage>
        <taxon>Bacteria</taxon>
        <taxon>Bacillati</taxon>
        <taxon>Actinomycetota</taxon>
        <taxon>Thermoleophilia</taxon>
        <taxon>Gaiellales</taxon>
        <taxon>Gaiellaceae</taxon>
        <taxon>Gaiella</taxon>
    </lineage>
</organism>
<dbReference type="Gene3D" id="2.102.10.10">
    <property type="entry name" value="Rieske [2Fe-2S] iron-sulphur domain"/>
    <property type="match status" value="1"/>
</dbReference>
<dbReference type="Pfam" id="PF00355">
    <property type="entry name" value="Rieske"/>
    <property type="match status" value="1"/>
</dbReference>
<dbReference type="Pfam" id="PF00848">
    <property type="entry name" value="Ring_hydroxyl_A"/>
    <property type="match status" value="1"/>
</dbReference>